<evidence type="ECO:0008006" key="3">
    <source>
        <dbReference type="Google" id="ProtNLM"/>
    </source>
</evidence>
<dbReference type="EMBL" id="JTHE03000060">
    <property type="protein sequence ID" value="MCM1983267.1"/>
    <property type="molecule type" value="Genomic_DNA"/>
</dbReference>
<dbReference type="AlphaFoldDB" id="A0ABD4T3E7"/>
<comment type="caution">
    <text evidence="1">The sequence shown here is derived from an EMBL/GenBank/DDBJ whole genome shotgun (WGS) entry which is preliminary data.</text>
</comment>
<reference evidence="1 2" key="1">
    <citation type="journal article" date="2015" name="Genome Announc.">
        <title>Draft Genome Sequence of Filamentous Marine Cyanobacterium Lyngbya confervoides Strain BDU141951.</title>
        <authorList>
            <person name="Chandrababunaidu M.M."/>
            <person name="Sen D."/>
            <person name="Tripathy S."/>
        </authorList>
    </citation>
    <scope>NUCLEOTIDE SEQUENCE [LARGE SCALE GENOMIC DNA]</scope>
    <source>
        <strain evidence="1 2">BDU141951</strain>
    </source>
</reference>
<evidence type="ECO:0000313" key="1">
    <source>
        <dbReference type="EMBL" id="MCM1983267.1"/>
    </source>
</evidence>
<protein>
    <recommendedName>
        <fullName evidence="3">LysM domain-containing protein</fullName>
    </recommendedName>
</protein>
<dbReference type="Proteomes" id="UP000031561">
    <property type="component" value="Unassembled WGS sequence"/>
</dbReference>
<keyword evidence="2" id="KW-1185">Reference proteome</keyword>
<organism evidence="1 2">
    <name type="scientific">Lyngbya confervoides BDU141951</name>
    <dbReference type="NCBI Taxonomy" id="1574623"/>
    <lineage>
        <taxon>Bacteria</taxon>
        <taxon>Bacillati</taxon>
        <taxon>Cyanobacteriota</taxon>
        <taxon>Cyanophyceae</taxon>
        <taxon>Oscillatoriophycideae</taxon>
        <taxon>Oscillatoriales</taxon>
        <taxon>Microcoleaceae</taxon>
        <taxon>Lyngbya</taxon>
    </lineage>
</organism>
<sequence length="93" mass="10684">MAIFDPKSRYVLNAELYEVQDSRGRTVMALSVPTPPTQVLLGEHLRREGQRLDHLANYYLQDPNGYWRLAEFNDVMLPDALAEVNTLRIPTVL</sequence>
<proteinExistence type="predicted"/>
<dbReference type="RefSeq" id="WP_201277432.1">
    <property type="nucleotide sequence ID" value="NZ_JTHE03000060.1"/>
</dbReference>
<name>A0ABD4T3E7_9CYAN</name>
<gene>
    <name evidence="1" type="ORF">QQ91_0010600</name>
</gene>
<evidence type="ECO:0000313" key="2">
    <source>
        <dbReference type="Proteomes" id="UP000031561"/>
    </source>
</evidence>
<accession>A0ABD4T3E7</accession>